<name>A0A8J2YB99_9FLAO</name>
<dbReference type="Pfam" id="PF00441">
    <property type="entry name" value="Acyl-CoA_dh_1"/>
    <property type="match status" value="1"/>
</dbReference>
<accession>A0A8J2YB99</accession>
<evidence type="ECO:0000259" key="6">
    <source>
        <dbReference type="Pfam" id="PF00441"/>
    </source>
</evidence>
<dbReference type="InterPro" id="IPR013786">
    <property type="entry name" value="AcylCoA_DH/ox_N"/>
</dbReference>
<keyword evidence="4 5" id="KW-0274">FAD</keyword>
<dbReference type="Pfam" id="PF02770">
    <property type="entry name" value="Acyl-CoA_dh_M"/>
    <property type="match status" value="1"/>
</dbReference>
<evidence type="ECO:0000313" key="10">
    <source>
        <dbReference type="Proteomes" id="UP000652231"/>
    </source>
</evidence>
<comment type="caution">
    <text evidence="9">The sequence shown here is derived from an EMBL/GenBank/DDBJ whole genome shotgun (WGS) entry which is preliminary data.</text>
</comment>
<dbReference type="Pfam" id="PF02771">
    <property type="entry name" value="Acyl-CoA_dh_N"/>
    <property type="match status" value="1"/>
</dbReference>
<dbReference type="Gene3D" id="1.20.140.10">
    <property type="entry name" value="Butyryl-CoA Dehydrogenase, subunit A, domain 3"/>
    <property type="match status" value="1"/>
</dbReference>
<dbReference type="AlphaFoldDB" id="A0A8J2YB99"/>
<sequence>MNFEYTKAQLELQDEISHFVKHTINKMGFIDKKRPFNAEEWKEVGNLKIHGLPIPVEFGGRGFDALSSTIALEELSYHCEDGGLPFAIAAQMLSCLIPIWKNGSDSQRNNFLPKLCDGSYIIANSITEQETGSDIYGMKSTAKQEGGDFIIQAQKTLITNAPLAGWSLVYVATNPEKRYFGGVSAFIIDHSLSGVNSNLALKKLGLESVQMGNQSFENVKVSEKDLLGKLGSGGPIFQSSMEWERACLGAVHLGRMKKIIDFLILFVKNRNVGGNPISKYQSISHKIADMKIKIETSRLILYKAASNLDSNKETGITASIAKLYISEAYRTMCYDAFSIMGGSAYLSGSFIENYIKDSLSSTIYSGTSEIQRNIISGYLKI</sequence>
<reference evidence="9" key="1">
    <citation type="journal article" date="2014" name="Int. J. Syst. Evol. Microbiol.">
        <title>Complete genome sequence of Corynebacterium casei LMG S-19264T (=DSM 44701T), isolated from a smear-ripened cheese.</title>
        <authorList>
            <consortium name="US DOE Joint Genome Institute (JGI-PGF)"/>
            <person name="Walter F."/>
            <person name="Albersmeier A."/>
            <person name="Kalinowski J."/>
            <person name="Ruckert C."/>
        </authorList>
    </citation>
    <scope>NUCLEOTIDE SEQUENCE</scope>
    <source>
        <strain evidence="9">CGMCC 1.12924</strain>
    </source>
</reference>
<keyword evidence="10" id="KW-1185">Reference proteome</keyword>
<dbReference type="InterPro" id="IPR046373">
    <property type="entry name" value="Acyl-CoA_Oxase/DH_mid-dom_sf"/>
</dbReference>
<reference evidence="9" key="2">
    <citation type="submission" date="2020-09" db="EMBL/GenBank/DDBJ databases">
        <authorList>
            <person name="Sun Q."/>
            <person name="Zhou Y."/>
        </authorList>
    </citation>
    <scope>NUCLEOTIDE SEQUENCE</scope>
    <source>
        <strain evidence="9">CGMCC 1.12924</strain>
    </source>
</reference>
<evidence type="ECO:0000256" key="5">
    <source>
        <dbReference type="RuleBase" id="RU362125"/>
    </source>
</evidence>
<dbReference type="Gene3D" id="2.40.110.10">
    <property type="entry name" value="Butyryl-CoA Dehydrogenase, subunit A, domain 2"/>
    <property type="match status" value="1"/>
</dbReference>
<evidence type="ECO:0000256" key="4">
    <source>
        <dbReference type="ARBA" id="ARBA00022827"/>
    </source>
</evidence>
<dbReference type="InterPro" id="IPR009100">
    <property type="entry name" value="AcylCoA_DH/oxidase_NM_dom_sf"/>
</dbReference>
<dbReference type="PANTHER" id="PTHR43884">
    <property type="entry name" value="ACYL-COA DEHYDROGENASE"/>
    <property type="match status" value="1"/>
</dbReference>
<dbReference type="SUPFAM" id="SSF47203">
    <property type="entry name" value="Acyl-CoA dehydrogenase C-terminal domain-like"/>
    <property type="match status" value="1"/>
</dbReference>
<keyword evidence="3 5" id="KW-0285">Flavoprotein</keyword>
<feature type="domain" description="Acyl-CoA oxidase/dehydrogenase middle" evidence="7">
    <location>
        <begin position="125"/>
        <end position="219"/>
    </location>
</feature>
<evidence type="ECO:0000259" key="7">
    <source>
        <dbReference type="Pfam" id="PF02770"/>
    </source>
</evidence>
<comment type="cofactor">
    <cofactor evidence="1 5">
        <name>FAD</name>
        <dbReference type="ChEBI" id="CHEBI:57692"/>
    </cofactor>
</comment>
<dbReference type="InterPro" id="IPR036250">
    <property type="entry name" value="AcylCo_DH-like_C"/>
</dbReference>
<evidence type="ECO:0000259" key="8">
    <source>
        <dbReference type="Pfam" id="PF02771"/>
    </source>
</evidence>
<feature type="domain" description="Acyl-CoA dehydrogenase/oxidase N-terminal" evidence="8">
    <location>
        <begin position="6"/>
        <end position="118"/>
    </location>
</feature>
<dbReference type="GO" id="GO:0003995">
    <property type="term" value="F:acyl-CoA dehydrogenase activity"/>
    <property type="evidence" value="ECO:0007669"/>
    <property type="project" value="TreeGrafter"/>
</dbReference>
<evidence type="ECO:0000256" key="1">
    <source>
        <dbReference type="ARBA" id="ARBA00001974"/>
    </source>
</evidence>
<comment type="similarity">
    <text evidence="2 5">Belongs to the acyl-CoA dehydrogenase family.</text>
</comment>
<feature type="domain" description="Acyl-CoA dehydrogenase/oxidase C-terminal" evidence="6">
    <location>
        <begin position="231"/>
        <end position="376"/>
    </location>
</feature>
<dbReference type="SUPFAM" id="SSF56645">
    <property type="entry name" value="Acyl-CoA dehydrogenase NM domain-like"/>
    <property type="match status" value="1"/>
</dbReference>
<protein>
    <submittedName>
        <fullName evidence="9">Acyl-CoA dehydrogenase</fullName>
    </submittedName>
</protein>
<evidence type="ECO:0000256" key="3">
    <source>
        <dbReference type="ARBA" id="ARBA00022630"/>
    </source>
</evidence>
<dbReference type="RefSeq" id="WP_188443131.1">
    <property type="nucleotide sequence ID" value="NZ_BMGK01000013.1"/>
</dbReference>
<dbReference type="GO" id="GO:0050660">
    <property type="term" value="F:flavin adenine dinucleotide binding"/>
    <property type="evidence" value="ECO:0007669"/>
    <property type="project" value="InterPro"/>
</dbReference>
<dbReference type="InterPro" id="IPR006091">
    <property type="entry name" value="Acyl-CoA_Oxase/DH_mid-dom"/>
</dbReference>
<proteinExistence type="inferred from homology"/>
<dbReference type="InterPro" id="IPR009075">
    <property type="entry name" value="AcylCo_DH/oxidase_C"/>
</dbReference>
<evidence type="ECO:0000256" key="2">
    <source>
        <dbReference type="ARBA" id="ARBA00009347"/>
    </source>
</evidence>
<organism evidence="9 10">
    <name type="scientific">Planktosalinus lacus</name>
    <dbReference type="NCBI Taxonomy" id="1526573"/>
    <lineage>
        <taxon>Bacteria</taxon>
        <taxon>Pseudomonadati</taxon>
        <taxon>Bacteroidota</taxon>
        <taxon>Flavobacteriia</taxon>
        <taxon>Flavobacteriales</taxon>
        <taxon>Flavobacteriaceae</taxon>
        <taxon>Planktosalinus</taxon>
    </lineage>
</organism>
<dbReference type="Gene3D" id="1.10.540.10">
    <property type="entry name" value="Acyl-CoA dehydrogenase/oxidase, N-terminal domain"/>
    <property type="match status" value="1"/>
</dbReference>
<dbReference type="PANTHER" id="PTHR43884:SF12">
    <property type="entry name" value="ISOVALERYL-COA DEHYDROGENASE, MITOCHONDRIAL-RELATED"/>
    <property type="match status" value="1"/>
</dbReference>
<evidence type="ECO:0000313" key="9">
    <source>
        <dbReference type="EMBL" id="GGE00869.1"/>
    </source>
</evidence>
<dbReference type="InterPro" id="IPR037069">
    <property type="entry name" value="AcylCoA_DH/ox_N_sf"/>
</dbReference>
<dbReference type="Proteomes" id="UP000652231">
    <property type="component" value="Unassembled WGS sequence"/>
</dbReference>
<gene>
    <name evidence="9" type="ORF">GCM10011312_25360</name>
</gene>
<keyword evidence="5" id="KW-0560">Oxidoreductase</keyword>
<dbReference type="EMBL" id="BMGK01000013">
    <property type="protein sequence ID" value="GGE00869.1"/>
    <property type="molecule type" value="Genomic_DNA"/>
</dbReference>